<name>A0ABZ0JQV2_9XANT</name>
<sequence length="46" mass="4923">MSRRRLALLVAVVILALLVMVLLGDDGAGVATEVRNALRAFARALF</sequence>
<organism evidence="1 2">
    <name type="scientific">Xanthomonas rydalmerensis</name>
    <dbReference type="NCBI Taxonomy" id="3046274"/>
    <lineage>
        <taxon>Bacteria</taxon>
        <taxon>Pseudomonadati</taxon>
        <taxon>Pseudomonadota</taxon>
        <taxon>Gammaproteobacteria</taxon>
        <taxon>Lysobacterales</taxon>
        <taxon>Lysobacteraceae</taxon>
        <taxon>Xanthomonas</taxon>
    </lineage>
</organism>
<dbReference type="Proteomes" id="UP001302020">
    <property type="component" value="Chromosome"/>
</dbReference>
<dbReference type="EMBL" id="CP126172">
    <property type="protein sequence ID" value="WOS41445.1"/>
    <property type="molecule type" value="Genomic_DNA"/>
</dbReference>
<keyword evidence="2" id="KW-1185">Reference proteome</keyword>
<evidence type="ECO:0000313" key="2">
    <source>
        <dbReference type="Proteomes" id="UP001302020"/>
    </source>
</evidence>
<dbReference type="RefSeq" id="WP_317844514.1">
    <property type="nucleotide sequence ID" value="NZ_CP126170.1"/>
</dbReference>
<protein>
    <submittedName>
        <fullName evidence="1">Uncharacterized protein</fullName>
    </submittedName>
</protein>
<gene>
    <name evidence="1" type="ORF">QN243_02935</name>
</gene>
<proteinExistence type="predicted"/>
<evidence type="ECO:0000313" key="1">
    <source>
        <dbReference type="EMBL" id="WOS41445.1"/>
    </source>
</evidence>
<accession>A0ABZ0JQV2</accession>
<reference evidence="1 2" key="1">
    <citation type="submission" date="2023-05" db="EMBL/GenBank/DDBJ databases">
        <title>Xanthomonas rydalmerenesis sp. nov., a novel Xanthomonas species isolated from Fragaria x ananassa.</title>
        <authorList>
            <person name="McKnight D.J.E."/>
            <person name="Wong-Bajracharya J."/>
            <person name="Okoh E.B."/>
            <person name="Snijders F."/>
            <person name="Lidbetter F."/>
            <person name="Webster J."/>
            <person name="Djordjevic S.P."/>
            <person name="Bogema D.R."/>
            <person name="Chapman T.A."/>
        </authorList>
    </citation>
    <scope>NUCLEOTIDE SEQUENCE [LARGE SCALE GENOMIC DNA]</scope>
    <source>
        <strain evidence="1 2">DAR34883</strain>
    </source>
</reference>